<sequence length="122" mass="13730">MTAERERAKEPEDLARLWVERANEADAEGMAALYEPDAIMAFPIGREHVGRDAIQKAFEGMLANFSYFPMEESLPTLRLGDLALTSSVPQDNSRGRYQVARRQPDGTWLRVLHSSGYFGEPT</sequence>
<organism evidence="2 3">
    <name type="scientific">Streptomyces olivaceiscleroticus</name>
    <dbReference type="NCBI Taxonomy" id="68245"/>
    <lineage>
        <taxon>Bacteria</taxon>
        <taxon>Bacillati</taxon>
        <taxon>Actinomycetota</taxon>
        <taxon>Actinomycetes</taxon>
        <taxon>Kitasatosporales</taxon>
        <taxon>Streptomycetaceae</taxon>
        <taxon>Streptomyces</taxon>
    </lineage>
</organism>
<reference evidence="2 3" key="1">
    <citation type="journal article" date="2019" name="Int. J. Syst. Evol. Microbiol.">
        <title>The Global Catalogue of Microorganisms (GCM) 10K type strain sequencing project: providing services to taxonomists for standard genome sequencing and annotation.</title>
        <authorList>
            <consortium name="The Broad Institute Genomics Platform"/>
            <consortium name="The Broad Institute Genome Sequencing Center for Infectious Disease"/>
            <person name="Wu L."/>
            <person name="Ma J."/>
        </authorList>
    </citation>
    <scope>NUCLEOTIDE SEQUENCE [LARGE SCALE GENOMIC DNA]</scope>
    <source>
        <strain evidence="2 3">JCM 4805</strain>
    </source>
</reference>
<name>A0ABN1ABV4_9ACTN</name>
<accession>A0ABN1ABV4</accession>
<gene>
    <name evidence="2" type="ORF">GCM10010361_41030</name>
</gene>
<evidence type="ECO:0000313" key="3">
    <source>
        <dbReference type="Proteomes" id="UP001500909"/>
    </source>
</evidence>
<comment type="caution">
    <text evidence="2">The sequence shown here is derived from an EMBL/GenBank/DDBJ whole genome shotgun (WGS) entry which is preliminary data.</text>
</comment>
<dbReference type="SUPFAM" id="SSF54427">
    <property type="entry name" value="NTF2-like"/>
    <property type="match status" value="1"/>
</dbReference>
<dbReference type="Gene3D" id="3.10.450.50">
    <property type="match status" value="1"/>
</dbReference>
<dbReference type="Proteomes" id="UP001500909">
    <property type="component" value="Unassembled WGS sequence"/>
</dbReference>
<keyword evidence="3" id="KW-1185">Reference proteome</keyword>
<dbReference type="InterPro" id="IPR032710">
    <property type="entry name" value="NTF2-like_dom_sf"/>
</dbReference>
<dbReference type="RefSeq" id="WP_052866500.1">
    <property type="nucleotide sequence ID" value="NZ_BAAABY010000029.1"/>
</dbReference>
<evidence type="ECO:0000313" key="2">
    <source>
        <dbReference type="EMBL" id="GAA0472614.1"/>
    </source>
</evidence>
<protein>
    <recommendedName>
        <fullName evidence="1">SnoaL-like domain-containing protein</fullName>
    </recommendedName>
</protein>
<evidence type="ECO:0000259" key="1">
    <source>
        <dbReference type="Pfam" id="PF12680"/>
    </source>
</evidence>
<dbReference type="InterPro" id="IPR037401">
    <property type="entry name" value="SnoaL-like"/>
</dbReference>
<dbReference type="Pfam" id="PF12680">
    <property type="entry name" value="SnoaL_2"/>
    <property type="match status" value="1"/>
</dbReference>
<proteinExistence type="predicted"/>
<dbReference type="EMBL" id="BAAABY010000029">
    <property type="protein sequence ID" value="GAA0472614.1"/>
    <property type="molecule type" value="Genomic_DNA"/>
</dbReference>
<feature type="domain" description="SnoaL-like" evidence="1">
    <location>
        <begin position="16"/>
        <end position="68"/>
    </location>
</feature>